<comment type="caution">
    <text evidence="3">The sequence shown here is derived from an EMBL/GenBank/DDBJ whole genome shotgun (WGS) entry which is preliminary data.</text>
</comment>
<dbReference type="EMBL" id="ANJA01003046">
    <property type="protein sequence ID" value="ETO66224.1"/>
    <property type="molecule type" value="Genomic_DNA"/>
</dbReference>
<dbReference type="InterPro" id="IPR023780">
    <property type="entry name" value="Chromo_domain"/>
</dbReference>
<protein>
    <recommendedName>
        <fullName evidence="2">Chromo domain-containing protein</fullName>
    </recommendedName>
</protein>
<dbReference type="CDD" id="cd00024">
    <property type="entry name" value="CD_CSD"/>
    <property type="match status" value="1"/>
</dbReference>
<keyword evidence="1" id="KW-0175">Coiled coil</keyword>
<evidence type="ECO:0000259" key="2">
    <source>
        <dbReference type="PROSITE" id="PS50013"/>
    </source>
</evidence>
<dbReference type="GO" id="GO:0031507">
    <property type="term" value="P:heterochromatin formation"/>
    <property type="evidence" value="ECO:0007669"/>
    <property type="project" value="InterPro"/>
</dbReference>
<feature type="coiled-coil region" evidence="1">
    <location>
        <begin position="36"/>
        <end position="63"/>
    </location>
</feature>
<dbReference type="PANTHER" id="PTHR47240">
    <property type="entry name" value="CHROMO DOMAIN-CONTAINING PROTEIN LHP1"/>
    <property type="match status" value="1"/>
</dbReference>
<dbReference type="SMART" id="SM00298">
    <property type="entry name" value="CHROMO"/>
    <property type="match status" value="1"/>
</dbReference>
<sequence>MAPFEADLGYIPLNPLQLIAENRGKVPKSRHGAEFHEHQAALLRQCQEALAEAQERMRDVYDRNREEQVFKVGDRVYLSTKHLDRRHTGLPNSSKLGPKWIGPYTVVKRIHNHAYELNIQTGNKLHPVFNTGSLKPYKDATRLSKPHDVVLADGTVGQLIQRLLGKRIHKKRTQFLVEWVGEEKPTWEPIENLSQVPDLIADFEASRRRKRRRR</sequence>
<dbReference type="AlphaFoldDB" id="A0A080ZHW3"/>
<dbReference type="PANTHER" id="PTHR47240:SF2">
    <property type="entry name" value="CHROMO DOMAIN-CONTAINING PROTEIN LHP1"/>
    <property type="match status" value="1"/>
</dbReference>
<feature type="domain" description="Chromo" evidence="2">
    <location>
        <begin position="158"/>
        <end position="214"/>
    </location>
</feature>
<dbReference type="InterPro" id="IPR056924">
    <property type="entry name" value="SH3_Tf2-1"/>
</dbReference>
<proteinExistence type="predicted"/>
<reference evidence="3 4" key="1">
    <citation type="submission" date="2013-11" db="EMBL/GenBank/DDBJ databases">
        <title>The Genome Sequence of Phytophthora parasitica P1976.</title>
        <authorList>
            <consortium name="The Broad Institute Genomics Platform"/>
            <person name="Russ C."/>
            <person name="Tyler B."/>
            <person name="Panabieres F."/>
            <person name="Shan W."/>
            <person name="Tripathy S."/>
            <person name="Grunwald N."/>
            <person name="Machado M."/>
            <person name="Johnson C.S."/>
            <person name="Walker B."/>
            <person name="Young S."/>
            <person name="Zeng Q."/>
            <person name="Gargeya S."/>
            <person name="Fitzgerald M."/>
            <person name="Haas B."/>
            <person name="Abouelleil A."/>
            <person name="Allen A.W."/>
            <person name="Alvarado L."/>
            <person name="Arachchi H.M."/>
            <person name="Berlin A.M."/>
            <person name="Chapman S.B."/>
            <person name="Gainer-Dewar J."/>
            <person name="Goldberg J."/>
            <person name="Griggs A."/>
            <person name="Gujja S."/>
            <person name="Hansen M."/>
            <person name="Howarth C."/>
            <person name="Imamovic A."/>
            <person name="Ireland A."/>
            <person name="Larimer J."/>
            <person name="McCowan C."/>
            <person name="Murphy C."/>
            <person name="Pearson M."/>
            <person name="Poon T.W."/>
            <person name="Priest M."/>
            <person name="Roberts A."/>
            <person name="Saif S."/>
            <person name="Shea T."/>
            <person name="Sisk P."/>
            <person name="Sykes S."/>
            <person name="Wortman J."/>
            <person name="Nusbaum C."/>
            <person name="Birren B."/>
        </authorList>
    </citation>
    <scope>NUCLEOTIDE SEQUENCE [LARGE SCALE GENOMIC DNA]</scope>
    <source>
        <strain evidence="3 4">P1976</strain>
    </source>
</reference>
<gene>
    <name evidence="3" type="ORF">F444_16537</name>
</gene>
<organism evidence="3 4">
    <name type="scientific">Phytophthora nicotianae P1976</name>
    <dbReference type="NCBI Taxonomy" id="1317066"/>
    <lineage>
        <taxon>Eukaryota</taxon>
        <taxon>Sar</taxon>
        <taxon>Stramenopiles</taxon>
        <taxon>Oomycota</taxon>
        <taxon>Peronosporomycetes</taxon>
        <taxon>Peronosporales</taxon>
        <taxon>Peronosporaceae</taxon>
        <taxon>Phytophthora</taxon>
    </lineage>
</organism>
<dbReference type="Proteomes" id="UP000028582">
    <property type="component" value="Unassembled WGS sequence"/>
</dbReference>
<evidence type="ECO:0000256" key="1">
    <source>
        <dbReference type="SAM" id="Coils"/>
    </source>
</evidence>
<dbReference type="Pfam" id="PF24626">
    <property type="entry name" value="SH3_Tf2-1"/>
    <property type="match status" value="1"/>
</dbReference>
<accession>A0A080ZHW3</accession>
<dbReference type="InterPro" id="IPR000953">
    <property type="entry name" value="Chromo/chromo_shadow_dom"/>
</dbReference>
<dbReference type="OrthoDB" id="3227343at2759"/>
<dbReference type="SUPFAM" id="SSF54160">
    <property type="entry name" value="Chromo domain-like"/>
    <property type="match status" value="1"/>
</dbReference>
<dbReference type="Gene3D" id="2.40.50.40">
    <property type="match status" value="1"/>
</dbReference>
<dbReference type="PROSITE" id="PS50013">
    <property type="entry name" value="CHROMO_2"/>
    <property type="match status" value="1"/>
</dbReference>
<evidence type="ECO:0000313" key="3">
    <source>
        <dbReference type="EMBL" id="ETO66224.1"/>
    </source>
</evidence>
<evidence type="ECO:0000313" key="4">
    <source>
        <dbReference type="Proteomes" id="UP000028582"/>
    </source>
</evidence>
<dbReference type="InterPro" id="IPR016197">
    <property type="entry name" value="Chromo-like_dom_sf"/>
</dbReference>
<dbReference type="Pfam" id="PF00385">
    <property type="entry name" value="Chromo"/>
    <property type="match status" value="1"/>
</dbReference>
<name>A0A080ZHW3_PHYNI</name>
<dbReference type="InterPro" id="IPR044251">
    <property type="entry name" value="LHP1-like"/>
</dbReference>